<dbReference type="EMBL" id="JAERQJ010000002">
    <property type="protein sequence ID" value="MBL0682857.1"/>
    <property type="molecule type" value="Genomic_DNA"/>
</dbReference>
<evidence type="ECO:0000313" key="3">
    <source>
        <dbReference type="Proteomes" id="UP000651057"/>
    </source>
</evidence>
<dbReference type="InterPro" id="IPR005297">
    <property type="entry name" value="Lipoprotein_repeat"/>
</dbReference>
<protein>
    <recommendedName>
        <fullName evidence="4">Lipoprotein with Yx(FWY)xxD motif</fullName>
    </recommendedName>
</protein>
<comment type="caution">
    <text evidence="2">The sequence shown here is derived from an EMBL/GenBank/DDBJ whole genome shotgun (WGS) entry which is preliminary data.</text>
</comment>
<evidence type="ECO:0008006" key="4">
    <source>
        <dbReference type="Google" id="ProtNLM"/>
    </source>
</evidence>
<dbReference type="PROSITE" id="PS51257">
    <property type="entry name" value="PROKAR_LIPOPROTEIN"/>
    <property type="match status" value="1"/>
</dbReference>
<reference evidence="2" key="1">
    <citation type="submission" date="2021-01" db="EMBL/GenBank/DDBJ databases">
        <authorList>
            <person name="Zhong Y.L."/>
        </authorList>
    </citation>
    <scope>NUCLEOTIDE SEQUENCE</scope>
    <source>
        <strain evidence="2">KCTC 23302</strain>
    </source>
</reference>
<gene>
    <name evidence="2" type="ORF">JJQ60_04960</name>
</gene>
<dbReference type="PANTHER" id="PTHR39335">
    <property type="entry name" value="BLL4220 PROTEIN"/>
    <property type="match status" value="1"/>
</dbReference>
<dbReference type="RefSeq" id="WP_201917316.1">
    <property type="nucleotide sequence ID" value="NZ_BAABAX010000023.1"/>
</dbReference>
<dbReference type="GO" id="GO:0043448">
    <property type="term" value="P:alkane catabolic process"/>
    <property type="evidence" value="ECO:0007669"/>
    <property type="project" value="TreeGrafter"/>
</dbReference>
<dbReference type="AlphaFoldDB" id="A0A937D8M4"/>
<sequence>MKKSIFLVFTLVGILYSCSSDDDAQPTPPVTAVNTVQLATDATFGSILTDANGMSLYFFSRDTKGVSECADGCKAAWPIFYTADLTLDEGLLASDFGVITRADGEKQNTYKGWPLYYFANDNAAGDTNGDKVGNNWYIAKPDYSLMYAEAQLIGKDAEGNPINFKSDYTEGDELTFYIVNGNTGRTLYTFQNDTKDTNNFTAADFSNDAVWPVFHIDIDKLPSILDASDFGTIDVFGRQQLTFKGWPLYYFGQDVERGDNFGINFPAPGVWPIANVDTPGAPE</sequence>
<dbReference type="Proteomes" id="UP000651057">
    <property type="component" value="Unassembled WGS sequence"/>
</dbReference>
<dbReference type="PANTHER" id="PTHR39335:SF1">
    <property type="entry name" value="BLL4220 PROTEIN"/>
    <property type="match status" value="1"/>
</dbReference>
<name>A0A937D8M4_9FLAO</name>
<accession>A0A937D8M4</accession>
<feature type="chain" id="PRO_5037566504" description="Lipoprotein with Yx(FWY)xxD motif" evidence="1">
    <location>
        <begin position="25"/>
        <end position="283"/>
    </location>
</feature>
<proteinExistence type="predicted"/>
<organism evidence="2 3">
    <name type="scientific">Aquimarina mytili</name>
    <dbReference type="NCBI Taxonomy" id="874423"/>
    <lineage>
        <taxon>Bacteria</taxon>
        <taxon>Pseudomonadati</taxon>
        <taxon>Bacteroidota</taxon>
        <taxon>Flavobacteriia</taxon>
        <taxon>Flavobacteriales</taxon>
        <taxon>Flavobacteriaceae</taxon>
        <taxon>Aquimarina</taxon>
    </lineage>
</organism>
<evidence type="ECO:0000313" key="2">
    <source>
        <dbReference type="EMBL" id="MBL0682857.1"/>
    </source>
</evidence>
<evidence type="ECO:0000256" key="1">
    <source>
        <dbReference type="SAM" id="SignalP"/>
    </source>
</evidence>
<keyword evidence="3" id="KW-1185">Reference proteome</keyword>
<feature type="signal peptide" evidence="1">
    <location>
        <begin position="1"/>
        <end position="24"/>
    </location>
</feature>
<dbReference type="Pfam" id="PF03640">
    <property type="entry name" value="Lipoprotein_15"/>
    <property type="match status" value="3"/>
</dbReference>
<keyword evidence="1" id="KW-0732">Signal</keyword>